<dbReference type="AlphaFoldDB" id="A0A1V1PER0"/>
<dbReference type="PROSITE" id="PS51257">
    <property type="entry name" value="PROKAR_LIPOPROTEIN"/>
    <property type="match status" value="1"/>
</dbReference>
<reference evidence="2" key="1">
    <citation type="submission" date="2012-11" db="EMBL/GenBank/DDBJ databases">
        <authorList>
            <person name="Lucero-Rivera Y.E."/>
            <person name="Tovar-Ramirez D."/>
        </authorList>
    </citation>
    <scope>NUCLEOTIDE SEQUENCE [LARGE SCALE GENOMIC DNA]</scope>
    <source>
        <strain evidence="2">Araruama</strain>
    </source>
</reference>
<comment type="caution">
    <text evidence="1">The sequence shown here is derived from an EMBL/GenBank/DDBJ whole genome shotgun (WGS) entry which is preliminary data.</text>
</comment>
<organism evidence="1 2">
    <name type="scientific">Candidatus Magnetoglobus multicellularis str. Araruama</name>
    <dbReference type="NCBI Taxonomy" id="890399"/>
    <lineage>
        <taxon>Bacteria</taxon>
        <taxon>Pseudomonadati</taxon>
        <taxon>Thermodesulfobacteriota</taxon>
        <taxon>Desulfobacteria</taxon>
        <taxon>Desulfobacterales</taxon>
        <taxon>Desulfobacteraceae</taxon>
        <taxon>Candidatus Magnetoglobus</taxon>
    </lineage>
</organism>
<evidence type="ECO:0000313" key="1">
    <source>
        <dbReference type="EMBL" id="ETR73266.1"/>
    </source>
</evidence>
<accession>A0A1V1PER0</accession>
<dbReference type="Proteomes" id="UP000189670">
    <property type="component" value="Unassembled WGS sequence"/>
</dbReference>
<evidence type="ECO:0008006" key="3">
    <source>
        <dbReference type="Google" id="ProtNLM"/>
    </source>
</evidence>
<sequence>MRLMLKKQSYYLLFLLLLLISCQSSKLDKSTPHPHLESEQNDAETVLHQNQEQVSSEIQPCWIEQPPEQCSEYSSLLDEWILLSSHIEKENKTDALSGHDIDTLQNLLASELIQQLSITVLSELEETTQCKAGHCFTTINQLIHTRSKDLMNPDKIQIIDHYWQEKGSNHWKLWGIGKYRRSLYEQKLTIIKNQNLSPPESQTVIFDEHPSVQSVDELLSAQPAEEVLSKQSVDEVPSTQLINEQLKQVNLVELESKKIEYQTLPENLSTDQIISIIQNDFVNKRNSRTRDNIYHNHDVLDTDSIQTEYGVSFSIAELAIKKAFGANKKNLAKQQQANGF</sequence>
<proteinExistence type="predicted"/>
<protein>
    <recommendedName>
        <fullName evidence="3">Lipoprotein</fullName>
    </recommendedName>
</protein>
<evidence type="ECO:0000313" key="2">
    <source>
        <dbReference type="Proteomes" id="UP000189670"/>
    </source>
</evidence>
<dbReference type="EMBL" id="ATBP01000075">
    <property type="protein sequence ID" value="ETR73266.1"/>
    <property type="molecule type" value="Genomic_DNA"/>
</dbReference>
<name>A0A1V1PER0_9BACT</name>
<gene>
    <name evidence="1" type="ORF">OMM_01076</name>
</gene>